<dbReference type="Proteomes" id="UP000005806">
    <property type="component" value="Unassembled WGS sequence"/>
</dbReference>
<proteinExistence type="predicted"/>
<dbReference type="EMBL" id="CAIH01000005">
    <property type="protein sequence ID" value="CCH90988.1"/>
    <property type="molecule type" value="Genomic_DNA"/>
</dbReference>
<sequence length="60" mass="6660">MVNQSSSSSAIGEMQCCTSVEATCLPLERGSSLSSALYWLCSLRRDRTRLRFLKTVIRGC</sequence>
<reference evidence="1 2" key="1">
    <citation type="submission" date="2012-04" db="EMBL/GenBank/DDBJ databases">
        <authorList>
            <person name="Genoscope - CEA"/>
        </authorList>
    </citation>
    <scope>NUCLEOTIDE SEQUENCE [LARGE SCALE GENOMIC DNA]</scope>
    <source>
        <strain evidence="1 2">9432</strain>
    </source>
</reference>
<comment type="caution">
    <text evidence="1">The sequence shown here is derived from an EMBL/GenBank/DDBJ whole genome shotgun (WGS) entry which is preliminary data.</text>
</comment>
<name>A0A822L468_MICAE</name>
<evidence type="ECO:0000313" key="2">
    <source>
        <dbReference type="Proteomes" id="UP000005806"/>
    </source>
</evidence>
<protein>
    <submittedName>
        <fullName evidence="1">Genome sequencing data, contig C305</fullName>
    </submittedName>
</protein>
<dbReference type="AlphaFoldDB" id="A0A822L468"/>
<accession>A0A822L468</accession>
<gene>
    <name evidence="1" type="ORF">MICCA_1020001</name>
</gene>
<evidence type="ECO:0000313" key="1">
    <source>
        <dbReference type="EMBL" id="CCH90988.1"/>
    </source>
</evidence>
<organism evidence="1 2">
    <name type="scientific">Microcystis aeruginosa PCC 9432</name>
    <dbReference type="NCBI Taxonomy" id="1160280"/>
    <lineage>
        <taxon>Bacteria</taxon>
        <taxon>Bacillati</taxon>
        <taxon>Cyanobacteriota</taxon>
        <taxon>Cyanophyceae</taxon>
        <taxon>Oscillatoriophycideae</taxon>
        <taxon>Chroococcales</taxon>
        <taxon>Microcystaceae</taxon>
        <taxon>Microcystis</taxon>
    </lineage>
</organism>